<evidence type="ECO:0000256" key="2">
    <source>
        <dbReference type="ARBA" id="ARBA00022741"/>
    </source>
</evidence>
<dbReference type="InterPro" id="IPR051314">
    <property type="entry name" value="AAA_ATPase_RarA/MGS1/WRNIP1"/>
</dbReference>
<dbReference type="Gene3D" id="1.10.8.60">
    <property type="match status" value="1"/>
</dbReference>
<feature type="region of interest" description="Disordered" evidence="4">
    <location>
        <begin position="92"/>
        <end position="116"/>
    </location>
</feature>
<gene>
    <name evidence="6" type="ORF">P3X46_017401</name>
</gene>
<dbReference type="CDD" id="cd18139">
    <property type="entry name" value="HLD_clamp_RarA"/>
    <property type="match status" value="1"/>
</dbReference>
<keyword evidence="3" id="KW-0067">ATP-binding</keyword>
<dbReference type="InterPro" id="IPR027417">
    <property type="entry name" value="P-loop_NTPase"/>
</dbReference>
<dbReference type="InterPro" id="IPR008921">
    <property type="entry name" value="DNA_pol3_clamp-load_cplx_C"/>
</dbReference>
<accession>A0ABQ9M276</accession>
<reference evidence="6" key="1">
    <citation type="journal article" date="2023" name="Plant Biotechnol. J.">
        <title>Chromosome-level wild Hevea brasiliensis genome provides new tools for genomic-assisted breeding and valuable loci to elevate rubber yield.</title>
        <authorList>
            <person name="Cheng H."/>
            <person name="Song X."/>
            <person name="Hu Y."/>
            <person name="Wu T."/>
            <person name="Yang Q."/>
            <person name="An Z."/>
            <person name="Feng S."/>
            <person name="Deng Z."/>
            <person name="Wu W."/>
            <person name="Zeng X."/>
            <person name="Tu M."/>
            <person name="Wang X."/>
            <person name="Huang H."/>
        </authorList>
    </citation>
    <scope>NUCLEOTIDE SEQUENCE</scope>
    <source>
        <strain evidence="6">MT/VB/25A 57/8</strain>
    </source>
</reference>
<sequence>MEMEQLLSMGFPSELAAQALAATGGKSTLKATEWILSHKSCDANPKPPSNPTPSSLQPKLDRFFHLQSKPNSSSKDEPIPLRSKRPKLLASSATNSCSPAIHHSKHHPPHEPLSERMRPRSIDDVVGQDHLLAQNSILRSAIDCNRLPSIILWGPPGTGKTSIAKAIVNSFSQDQASSYRFVFFSAVTCGVKDVRDAVEYARKLKVKNEKRTVLFVDEIHRFNKSQQDSFLPVIEDGSIVFIGATTENPSFHLITPLLLRCRLLTLCPLKPQHIQTILNLAINHSCRGLTQSLGVRVEVTEDAIRFISENCDGDARVTPKKLLPQLSKNFLRVANVLDDAKETFQFKHLAYDKAGEEHYNLISALHKSMRGSDADASIYWLARMLEGGEQPLYIARRLIRFASEDVGLPDPLALNQAVACYQACHFLGMPECNVILAQCVAYLALAPKSIAVYQAIETVQKVVRESTGQNEGVPLHLRNAPTKVMKELAYGKGYIYTPDNPSSTQTYLPSSLEGYKFLDWPASNVNDWRETI</sequence>
<dbReference type="Gene3D" id="3.40.50.300">
    <property type="entry name" value="P-loop containing nucleotide triphosphate hydrolases"/>
    <property type="match status" value="1"/>
</dbReference>
<dbReference type="Proteomes" id="UP001174677">
    <property type="component" value="Chromosome 9"/>
</dbReference>
<dbReference type="PRINTS" id="PR00830">
    <property type="entry name" value="ENDOLAPTASE"/>
</dbReference>
<protein>
    <recommendedName>
        <fullName evidence="5">UBA domain-containing protein</fullName>
    </recommendedName>
</protein>
<evidence type="ECO:0000256" key="1">
    <source>
        <dbReference type="ARBA" id="ARBA00008959"/>
    </source>
</evidence>
<dbReference type="Pfam" id="PF22562">
    <property type="entry name" value="UBA_7"/>
    <property type="match status" value="1"/>
</dbReference>
<dbReference type="InterPro" id="IPR009060">
    <property type="entry name" value="UBA-like_sf"/>
</dbReference>
<keyword evidence="7" id="KW-1185">Reference proteome</keyword>
<dbReference type="SUPFAM" id="SSF48019">
    <property type="entry name" value="post-AAA+ oligomerization domain-like"/>
    <property type="match status" value="1"/>
</dbReference>
<evidence type="ECO:0000313" key="7">
    <source>
        <dbReference type="Proteomes" id="UP001174677"/>
    </source>
</evidence>
<evidence type="ECO:0000313" key="6">
    <source>
        <dbReference type="EMBL" id="KAJ9174374.1"/>
    </source>
</evidence>
<organism evidence="6 7">
    <name type="scientific">Hevea brasiliensis</name>
    <name type="common">Para rubber tree</name>
    <name type="synonym">Siphonia brasiliensis</name>
    <dbReference type="NCBI Taxonomy" id="3981"/>
    <lineage>
        <taxon>Eukaryota</taxon>
        <taxon>Viridiplantae</taxon>
        <taxon>Streptophyta</taxon>
        <taxon>Embryophyta</taxon>
        <taxon>Tracheophyta</taxon>
        <taxon>Spermatophyta</taxon>
        <taxon>Magnoliopsida</taxon>
        <taxon>eudicotyledons</taxon>
        <taxon>Gunneridae</taxon>
        <taxon>Pentapetalae</taxon>
        <taxon>rosids</taxon>
        <taxon>fabids</taxon>
        <taxon>Malpighiales</taxon>
        <taxon>Euphorbiaceae</taxon>
        <taxon>Crotonoideae</taxon>
        <taxon>Micrandreae</taxon>
        <taxon>Hevea</taxon>
    </lineage>
</organism>
<dbReference type="InterPro" id="IPR003593">
    <property type="entry name" value="AAA+_ATPase"/>
</dbReference>
<dbReference type="InterPro" id="IPR032423">
    <property type="entry name" value="AAA_assoc_2"/>
</dbReference>
<dbReference type="PANTHER" id="PTHR13779">
    <property type="entry name" value="WERNER HELICASE-INTERACTING PROTEIN 1 FAMILY MEMBER"/>
    <property type="match status" value="1"/>
</dbReference>
<dbReference type="SUPFAM" id="SSF52540">
    <property type="entry name" value="P-loop containing nucleoside triphosphate hydrolases"/>
    <property type="match status" value="1"/>
</dbReference>
<dbReference type="InterPro" id="IPR003959">
    <property type="entry name" value="ATPase_AAA_core"/>
</dbReference>
<proteinExistence type="inferred from homology"/>
<evidence type="ECO:0000259" key="5">
    <source>
        <dbReference type="PROSITE" id="PS50030"/>
    </source>
</evidence>
<name>A0ABQ9M276_HEVBR</name>
<dbReference type="Pfam" id="PF16193">
    <property type="entry name" value="AAA_assoc_2"/>
    <property type="match status" value="1"/>
</dbReference>
<dbReference type="Gene3D" id="1.10.8.10">
    <property type="entry name" value="DNA helicase RuvA subunit, C-terminal domain"/>
    <property type="match status" value="1"/>
</dbReference>
<keyword evidence="2" id="KW-0547">Nucleotide-binding</keyword>
<dbReference type="SMART" id="SM00382">
    <property type="entry name" value="AAA"/>
    <property type="match status" value="1"/>
</dbReference>
<dbReference type="PROSITE" id="PS50030">
    <property type="entry name" value="UBA"/>
    <property type="match status" value="1"/>
</dbReference>
<evidence type="ECO:0000256" key="4">
    <source>
        <dbReference type="SAM" id="MobiDB-lite"/>
    </source>
</evidence>
<dbReference type="SUPFAM" id="SSF46934">
    <property type="entry name" value="UBA-like"/>
    <property type="match status" value="1"/>
</dbReference>
<dbReference type="Pfam" id="PF12002">
    <property type="entry name" value="MgsA_C"/>
    <property type="match status" value="1"/>
</dbReference>
<dbReference type="Gene3D" id="1.20.272.10">
    <property type="match status" value="1"/>
</dbReference>
<dbReference type="InterPro" id="IPR015940">
    <property type="entry name" value="UBA"/>
</dbReference>
<dbReference type="InterPro" id="IPR021886">
    <property type="entry name" value="MgsA_C"/>
</dbReference>
<dbReference type="Gene3D" id="1.10.3710.10">
    <property type="entry name" value="DNA polymerase III clamp loader subunits, C-terminal domain"/>
    <property type="match status" value="1"/>
</dbReference>
<comment type="similarity">
    <text evidence="1">Belongs to the AAA ATPase family. RarA/MGS1/WRNIP1 subfamily.</text>
</comment>
<dbReference type="Pfam" id="PF00004">
    <property type="entry name" value="AAA"/>
    <property type="match status" value="1"/>
</dbReference>
<evidence type="ECO:0000256" key="3">
    <source>
        <dbReference type="ARBA" id="ARBA00022840"/>
    </source>
</evidence>
<dbReference type="EMBL" id="JARPOI010000009">
    <property type="protein sequence ID" value="KAJ9174374.1"/>
    <property type="molecule type" value="Genomic_DNA"/>
</dbReference>
<dbReference type="PANTHER" id="PTHR13779:SF7">
    <property type="entry name" value="ATPASE WRNIP1"/>
    <property type="match status" value="1"/>
</dbReference>
<comment type="caution">
    <text evidence="6">The sequence shown here is derived from an EMBL/GenBank/DDBJ whole genome shotgun (WGS) entry which is preliminary data.</text>
</comment>
<dbReference type="CDD" id="cd00009">
    <property type="entry name" value="AAA"/>
    <property type="match status" value="1"/>
</dbReference>
<feature type="domain" description="UBA" evidence="5">
    <location>
        <begin position="1"/>
        <end position="38"/>
    </location>
</feature>
<feature type="region of interest" description="Disordered" evidence="4">
    <location>
        <begin position="39"/>
        <end position="59"/>
    </location>
</feature>